<dbReference type="Gene3D" id="3.90.76.10">
    <property type="entry name" value="Dipeptide-binding Protein, Domain 1"/>
    <property type="match status" value="1"/>
</dbReference>
<dbReference type="InterPro" id="IPR000914">
    <property type="entry name" value="SBP_5_dom"/>
</dbReference>
<dbReference type="Proteomes" id="UP001431693">
    <property type="component" value="Unassembled WGS sequence"/>
</dbReference>
<dbReference type="PROSITE" id="PS51257">
    <property type="entry name" value="PROKAR_LIPOPROTEIN"/>
    <property type="match status" value="1"/>
</dbReference>
<dbReference type="Gene3D" id="3.40.190.10">
    <property type="entry name" value="Periplasmic binding protein-like II"/>
    <property type="match status" value="1"/>
</dbReference>
<dbReference type="PIRSF" id="PIRSF002741">
    <property type="entry name" value="MppA"/>
    <property type="match status" value="1"/>
</dbReference>
<gene>
    <name evidence="2" type="ORF">QJ043_01695</name>
</gene>
<protein>
    <submittedName>
        <fullName evidence="2">ABC transporter substrate-binding protein</fullName>
    </submittedName>
</protein>
<dbReference type="PANTHER" id="PTHR30290">
    <property type="entry name" value="PERIPLASMIC BINDING COMPONENT OF ABC TRANSPORTER"/>
    <property type="match status" value="1"/>
</dbReference>
<keyword evidence="3" id="KW-1185">Reference proteome</keyword>
<reference evidence="2" key="1">
    <citation type="submission" date="2023-05" db="EMBL/GenBank/DDBJ databases">
        <title>[olsenella] sp. nov., isolated from a pig farm feces dump.</title>
        <authorList>
            <person name="Chang Y.-H."/>
        </authorList>
    </citation>
    <scope>NUCLEOTIDE SEQUENCE</scope>
    <source>
        <strain evidence="2">YH-ols2217</strain>
    </source>
</reference>
<dbReference type="Pfam" id="PF00496">
    <property type="entry name" value="SBP_bac_5"/>
    <property type="match status" value="1"/>
</dbReference>
<dbReference type="RefSeq" id="WP_283712442.1">
    <property type="nucleotide sequence ID" value="NZ_JASJEW010000001.1"/>
</dbReference>
<sequence>MSDQIKIGRRTFLKGSAAASALLTLAACKKEDGSAAGGDATAQAASGGATVNYYINNPVSIDPFNVQEDQGTQVCYQLFDSLTDYDYNAGEVVCKACTSYDANDDATQFTFHLVEGAKFHNGDPVNAEAFVRGWTRLVDPKTTDAPSDVSYHISMVKGYDELVAGTTTEFAGLSAPDENTFVVELKEPYADFPYVATHPALAPVPQAALDDYQTYFLSPIGNGAFKMDGKWEDGQYINLVRNDDYYGDKPSIAGINFNIQKDVETAYREFQAGNLDFCDIPTAQIDEAKSTYGESEDGYTVTPGAQALFGEEPSLYYLTVNNTDETMKDINLRRAISLAINRQSICDNIFMGVRAPADNMIPPGIAGYEEGVWEYAHYDKDAAVKLLDEHYPADANGRRGVSITLSFNSDGSHKEIMEHVQADLDAVGLDVTLDSSEWAAYLDQLQNLEYQIGRLGWIADYPIMDNFLYPMFYTGNGDNRSGFSDPEVDEALLAARQTVDDDERIANLQAVNKQISEAFPVIPLLFYKHNFVGGERIQEAYMDPAKKCHFESMTVTE</sequence>
<evidence type="ECO:0000313" key="3">
    <source>
        <dbReference type="Proteomes" id="UP001431693"/>
    </source>
</evidence>
<dbReference type="InterPro" id="IPR030678">
    <property type="entry name" value="Peptide/Ni-bd"/>
</dbReference>
<dbReference type="InterPro" id="IPR039424">
    <property type="entry name" value="SBP_5"/>
</dbReference>
<dbReference type="SUPFAM" id="SSF53850">
    <property type="entry name" value="Periplasmic binding protein-like II"/>
    <property type="match status" value="1"/>
</dbReference>
<dbReference type="Gene3D" id="3.10.105.10">
    <property type="entry name" value="Dipeptide-binding Protein, Domain 3"/>
    <property type="match status" value="1"/>
</dbReference>
<dbReference type="InterPro" id="IPR006311">
    <property type="entry name" value="TAT_signal"/>
</dbReference>
<accession>A0ABT6ZIT4</accession>
<evidence type="ECO:0000259" key="1">
    <source>
        <dbReference type="Pfam" id="PF00496"/>
    </source>
</evidence>
<organism evidence="2 3">
    <name type="scientific">Kribbibacterium absianum</name>
    <dbReference type="NCBI Taxonomy" id="3044210"/>
    <lineage>
        <taxon>Bacteria</taxon>
        <taxon>Bacillati</taxon>
        <taxon>Actinomycetota</taxon>
        <taxon>Coriobacteriia</taxon>
        <taxon>Coriobacteriales</taxon>
        <taxon>Kribbibacteriaceae</taxon>
        <taxon>Kribbibacterium</taxon>
    </lineage>
</organism>
<feature type="domain" description="Solute-binding protein family 5" evidence="1">
    <location>
        <begin position="95"/>
        <end position="478"/>
    </location>
</feature>
<name>A0ABT6ZIT4_9ACTN</name>
<dbReference type="PROSITE" id="PS51318">
    <property type="entry name" value="TAT"/>
    <property type="match status" value="1"/>
</dbReference>
<comment type="caution">
    <text evidence="2">The sequence shown here is derived from an EMBL/GenBank/DDBJ whole genome shotgun (WGS) entry which is preliminary data.</text>
</comment>
<dbReference type="PANTHER" id="PTHR30290:SF83">
    <property type="entry name" value="ABC TRANSPORTER SUBSTRATE-BINDING PROTEIN"/>
    <property type="match status" value="1"/>
</dbReference>
<dbReference type="CDD" id="cd00995">
    <property type="entry name" value="PBP2_NikA_DppA_OppA_like"/>
    <property type="match status" value="1"/>
</dbReference>
<dbReference type="EMBL" id="JASJEX010000001">
    <property type="protein sequence ID" value="MDJ1128802.1"/>
    <property type="molecule type" value="Genomic_DNA"/>
</dbReference>
<evidence type="ECO:0000313" key="2">
    <source>
        <dbReference type="EMBL" id="MDJ1128802.1"/>
    </source>
</evidence>
<proteinExistence type="predicted"/>